<dbReference type="Gene3D" id="1.10.510.10">
    <property type="entry name" value="Transferase(Phosphotransferase) domain 1"/>
    <property type="match status" value="2"/>
</dbReference>
<name>A0A0S4JE51_BODSA</name>
<dbReference type="AlphaFoldDB" id="A0A0S4JE51"/>
<dbReference type="GO" id="GO:0004674">
    <property type="term" value="F:protein serine/threonine kinase activity"/>
    <property type="evidence" value="ECO:0007669"/>
    <property type="project" value="UniProtKB-KW"/>
</dbReference>
<protein>
    <submittedName>
        <fullName evidence="10">Protein kinase, putative</fullName>
    </submittedName>
</protein>
<dbReference type="InterPro" id="IPR011009">
    <property type="entry name" value="Kinase-like_dom_sf"/>
</dbReference>
<dbReference type="Proteomes" id="UP000051952">
    <property type="component" value="Unassembled WGS sequence"/>
</dbReference>
<dbReference type="InterPro" id="IPR050494">
    <property type="entry name" value="Ser_Thr_dual-spec_kinase"/>
</dbReference>
<dbReference type="InterPro" id="IPR008271">
    <property type="entry name" value="Ser/Thr_kinase_AS"/>
</dbReference>
<dbReference type="PROSITE" id="PS00107">
    <property type="entry name" value="PROTEIN_KINASE_ATP"/>
    <property type="match status" value="1"/>
</dbReference>
<evidence type="ECO:0000256" key="4">
    <source>
        <dbReference type="ARBA" id="ARBA00022777"/>
    </source>
</evidence>
<evidence type="ECO:0000256" key="3">
    <source>
        <dbReference type="ARBA" id="ARBA00022741"/>
    </source>
</evidence>
<sequence length="368" mass="41583">MVLPAVPPQLRRFGAFSLVVSLTQFYTADVIVEELRNRTVEHLDEHNNEGPSRDDDDDDDDPRSLPHIENGEWIGGGDSGDEGHPPQTFQVMKFLGEGRSSRVYLAKRVGTTAGGQQVETHQQFAAVKVFRCDESLQDSMFYECEMLLFLSDTKAAPYVSRILSPSFQHIGPSEGTMEAQRDDATKTTSPDNCLQQFPCFACEVLGASIDSLMEAYHFRGVSDLTAVKEIIRSACRGLAALRDLNIMHCDIKPENLLFAKPMQWIWCTSHSIESLCGTPPMQYMEHCLNSAVYFQSFVHPDDLHNVPLFHADQDTSLSPSSVREALLRNPSITEKELEDVSHFIFECLRWRPADRQLPHQLLQHSWLQ</sequence>
<comment type="similarity">
    <text evidence="7">Belongs to the protein kinase superfamily.</text>
</comment>
<dbReference type="PROSITE" id="PS00108">
    <property type="entry name" value="PROTEIN_KINASE_ST"/>
    <property type="match status" value="1"/>
</dbReference>
<gene>
    <name evidence="10" type="ORF">BSAL_09440</name>
</gene>
<keyword evidence="4 10" id="KW-0418">Kinase</keyword>
<accession>A0A0S4JE51</accession>
<feature type="domain" description="Protein kinase" evidence="9">
    <location>
        <begin position="89"/>
        <end position="367"/>
    </location>
</feature>
<dbReference type="PANTHER" id="PTHR24058">
    <property type="entry name" value="DUAL SPECIFICITY PROTEIN KINASE"/>
    <property type="match status" value="1"/>
</dbReference>
<keyword evidence="2" id="KW-0808">Transferase</keyword>
<evidence type="ECO:0000256" key="2">
    <source>
        <dbReference type="ARBA" id="ARBA00022679"/>
    </source>
</evidence>
<evidence type="ECO:0000256" key="7">
    <source>
        <dbReference type="RuleBase" id="RU000304"/>
    </source>
</evidence>
<evidence type="ECO:0000313" key="11">
    <source>
        <dbReference type="Proteomes" id="UP000051952"/>
    </source>
</evidence>
<proteinExistence type="inferred from homology"/>
<organism evidence="10 11">
    <name type="scientific">Bodo saltans</name>
    <name type="common">Flagellated protozoan</name>
    <dbReference type="NCBI Taxonomy" id="75058"/>
    <lineage>
        <taxon>Eukaryota</taxon>
        <taxon>Discoba</taxon>
        <taxon>Euglenozoa</taxon>
        <taxon>Kinetoplastea</taxon>
        <taxon>Metakinetoplastina</taxon>
        <taxon>Eubodonida</taxon>
        <taxon>Bodonidae</taxon>
        <taxon>Bodo</taxon>
    </lineage>
</organism>
<dbReference type="EMBL" id="CYKH01001484">
    <property type="protein sequence ID" value="CUG87262.1"/>
    <property type="molecule type" value="Genomic_DNA"/>
</dbReference>
<keyword evidence="1 7" id="KW-0723">Serine/threonine-protein kinase</keyword>
<evidence type="ECO:0000256" key="5">
    <source>
        <dbReference type="ARBA" id="ARBA00022840"/>
    </source>
</evidence>
<evidence type="ECO:0000256" key="6">
    <source>
        <dbReference type="PROSITE-ProRule" id="PRU10141"/>
    </source>
</evidence>
<dbReference type="InterPro" id="IPR017441">
    <property type="entry name" value="Protein_kinase_ATP_BS"/>
</dbReference>
<dbReference type="SUPFAM" id="SSF56112">
    <property type="entry name" value="Protein kinase-like (PK-like)"/>
    <property type="match status" value="1"/>
</dbReference>
<evidence type="ECO:0000259" key="9">
    <source>
        <dbReference type="PROSITE" id="PS50011"/>
    </source>
</evidence>
<keyword evidence="5 6" id="KW-0067">ATP-binding</keyword>
<dbReference type="SMART" id="SM00220">
    <property type="entry name" value="S_TKc"/>
    <property type="match status" value="1"/>
</dbReference>
<feature type="region of interest" description="Disordered" evidence="8">
    <location>
        <begin position="42"/>
        <end position="86"/>
    </location>
</feature>
<keyword evidence="11" id="KW-1185">Reference proteome</keyword>
<dbReference type="InterPro" id="IPR000719">
    <property type="entry name" value="Prot_kinase_dom"/>
</dbReference>
<feature type="compositionally biased region" description="Basic and acidic residues" evidence="8">
    <location>
        <begin position="42"/>
        <end position="53"/>
    </location>
</feature>
<keyword evidence="3 6" id="KW-0547">Nucleotide-binding</keyword>
<evidence type="ECO:0000256" key="8">
    <source>
        <dbReference type="SAM" id="MobiDB-lite"/>
    </source>
</evidence>
<dbReference type="Gene3D" id="3.30.200.20">
    <property type="entry name" value="Phosphorylase Kinase, domain 1"/>
    <property type="match status" value="1"/>
</dbReference>
<dbReference type="PROSITE" id="PS50011">
    <property type="entry name" value="PROTEIN_KINASE_DOM"/>
    <property type="match status" value="1"/>
</dbReference>
<feature type="binding site" evidence="6">
    <location>
        <position position="128"/>
    </location>
    <ligand>
        <name>ATP</name>
        <dbReference type="ChEBI" id="CHEBI:30616"/>
    </ligand>
</feature>
<evidence type="ECO:0000313" key="10">
    <source>
        <dbReference type="EMBL" id="CUG87262.1"/>
    </source>
</evidence>
<evidence type="ECO:0000256" key="1">
    <source>
        <dbReference type="ARBA" id="ARBA00022527"/>
    </source>
</evidence>
<reference evidence="11" key="1">
    <citation type="submission" date="2015-09" db="EMBL/GenBank/DDBJ databases">
        <authorList>
            <consortium name="Pathogen Informatics"/>
        </authorList>
    </citation>
    <scope>NUCLEOTIDE SEQUENCE [LARGE SCALE GENOMIC DNA]</scope>
    <source>
        <strain evidence="11">Lake Konstanz</strain>
    </source>
</reference>
<dbReference type="GO" id="GO:0005524">
    <property type="term" value="F:ATP binding"/>
    <property type="evidence" value="ECO:0007669"/>
    <property type="project" value="UniProtKB-UniRule"/>
</dbReference>